<gene>
    <name evidence="3" type="ORF">RM538_11470</name>
</gene>
<feature type="domain" description="Haemolysin activator HlyB C-terminal" evidence="2">
    <location>
        <begin position="1085"/>
        <end position="1195"/>
    </location>
</feature>
<organism evidence="3 4">
    <name type="scientific">Patiriisocius hiemis</name>
    <dbReference type="NCBI Taxonomy" id="3075604"/>
    <lineage>
        <taxon>Bacteria</taxon>
        <taxon>Pseudomonadati</taxon>
        <taxon>Bacteroidota</taxon>
        <taxon>Flavobacteriia</taxon>
        <taxon>Flavobacteriales</taxon>
        <taxon>Flavobacteriaceae</taxon>
        <taxon>Patiriisocius</taxon>
    </lineage>
</organism>
<dbReference type="SUPFAM" id="SSF56300">
    <property type="entry name" value="Metallo-dependent phosphatases"/>
    <property type="match status" value="1"/>
</dbReference>
<dbReference type="EMBL" id="JAVRHZ010000007">
    <property type="protein sequence ID" value="MDT0556630.1"/>
    <property type="molecule type" value="Genomic_DNA"/>
</dbReference>
<dbReference type="InterPro" id="IPR004843">
    <property type="entry name" value="Calcineurin-like_PHP"/>
</dbReference>
<keyword evidence="4" id="KW-1185">Reference proteome</keyword>
<dbReference type="PANTHER" id="PTHR34597:SF3">
    <property type="entry name" value="OUTER MEMBRANE TRANSPORTER CDIB"/>
    <property type="match status" value="1"/>
</dbReference>
<sequence>MNKINILLTFFALFFMSSCGSFKPKYLNEESESIPVIEGTLEKRFYLIGDAGAAETSDTNEALVIFEKFIEDKDTSKDQLIYLGDNIYQKGLPKKDDKRRSDAENKIDAQLNSAKKFKGNTLFIPGNHDWYAKDGLKGLKRQEKYVEDSLDDDEAFQPENGCPIEEIEISENIVLLILDTQWYITDWDKHPTINDECDIKSRSDFFLEIEGELKKNNEKTILIAMHHPAFTYGLHGGYFNFKKHLNPSSGKIPLPILGTVVTQVRSQGGVSPQDRYNVRYNELMKRLITLATDSDRVIFASGHEHALQYIENEGIKQIVSGSGAKEAPVNLGEGAHFVYGGRGFATLDVYDNGGSVVTFYAPDEMNEPKLMFSTVVHEPRKEYDTSLLATEFSPTREASVYPEERTDVSKGYEWFWGKHYRDLYGKKIKFKVATLDTLLGGLTVERKGGGHQTRSLRLNTKDGRNYNLRGLSKSAVQFLQTTAFVENYIEDDFKETLTEDIILDFYTASHPFGALAIPDLANAIGVYHTNPKIYYVPKHKALGKYNEEYGDELYMLVERPDEGFTDVASFGKPTTIESTSDVLENTRKDEKYRVDESAFIRARLFDMLIGDWDRHQDQWRWSRFDISDDEKIYRPIPRDRDQVFANYDGALLDILKVLMPVTKQFQKFGPKQKDVEFLNLAGIRLDRTLLQTATKEDWIAEAEYIKENLSDEVIDLAFTKLPIETQKDFSEEIVKNLKLRRDAILDFTEKYYDYISKLVVIIGTDKDDKIEITRGNNGITTISISRIKDGKAQKPFKTRTIKRSETKEIWVYGLDDDDEFVINGNGNKPIFTRIIGGQNNDRYTVENGRAVKIYDHKSKPNTIVKRGTASYKFSDIYDQNTYDYTKKNSTLNTIFPSIGFNPDDGIKVGLQDVYTVNGFKDNPFQTRHIFAASYFFATQGFELNYQGELARIFGNWNLFFKGRYTSENFAQNFFGFGNNSQNMDDDLGLDFNRVKMGRLHGKIGVSKTGHYGSRIEITTGIERIEVDNTEGRFINQIFSDDAPFFDGQMFGNLDVNYEYNGYDNKVSPTRGMFFKLRTGITTNTDDTDKTFGYINPSIQFFNSITRNRKLVLSTKIQGQVNVGDDFEFFQAATLGANTGLRGYRTQRFSGESALAFRGDLRYDVFKFKTGLLPLRLGVYGGYDYGRVWVDTENTRSSSNRWNDSFGGGILLNAVEAIGGEFGLFSSDDGMRFSFLLRVSL</sequence>
<comment type="caution">
    <text evidence="3">The sequence shown here is derived from an EMBL/GenBank/DDBJ whole genome shotgun (WGS) entry which is preliminary data.</text>
</comment>
<evidence type="ECO:0000313" key="4">
    <source>
        <dbReference type="Proteomes" id="UP001254488"/>
    </source>
</evidence>
<evidence type="ECO:0000313" key="3">
    <source>
        <dbReference type="EMBL" id="MDT0556630.1"/>
    </source>
</evidence>
<dbReference type="InterPro" id="IPR051544">
    <property type="entry name" value="TPS_OM_transporter"/>
</dbReference>
<dbReference type="Proteomes" id="UP001254488">
    <property type="component" value="Unassembled WGS sequence"/>
</dbReference>
<feature type="domain" description="Calcineurin-like phosphoesterase" evidence="1">
    <location>
        <begin position="44"/>
        <end position="239"/>
    </location>
</feature>
<dbReference type="Pfam" id="PF03865">
    <property type="entry name" value="ShlB"/>
    <property type="match status" value="1"/>
</dbReference>
<evidence type="ECO:0000259" key="1">
    <source>
        <dbReference type="Pfam" id="PF00149"/>
    </source>
</evidence>
<name>A0ABU2YH93_9FLAO</name>
<dbReference type="RefSeq" id="WP_311333581.1">
    <property type="nucleotide sequence ID" value="NZ_JAVRHZ010000007.1"/>
</dbReference>
<evidence type="ECO:0000259" key="2">
    <source>
        <dbReference type="Pfam" id="PF03865"/>
    </source>
</evidence>
<accession>A0ABU2YH93</accession>
<dbReference type="PROSITE" id="PS51257">
    <property type="entry name" value="PROKAR_LIPOPROTEIN"/>
    <property type="match status" value="1"/>
</dbReference>
<proteinExistence type="predicted"/>
<dbReference type="Gene3D" id="3.60.21.10">
    <property type="match status" value="1"/>
</dbReference>
<reference evidence="3 4" key="1">
    <citation type="submission" date="2023-09" db="EMBL/GenBank/DDBJ databases">
        <authorList>
            <person name="Rey-Velasco X."/>
        </authorList>
    </citation>
    <scope>NUCLEOTIDE SEQUENCE [LARGE SCALE GENOMIC DNA]</scope>
    <source>
        <strain evidence="3 4">W242</strain>
    </source>
</reference>
<dbReference type="InterPro" id="IPR005565">
    <property type="entry name" value="Hemolysn_activator_HlyB_C"/>
</dbReference>
<dbReference type="Pfam" id="PF00149">
    <property type="entry name" value="Metallophos"/>
    <property type="match status" value="1"/>
</dbReference>
<protein>
    <submittedName>
        <fullName evidence="3">Metallophosphoesterase</fullName>
    </submittedName>
</protein>
<dbReference type="PANTHER" id="PTHR34597">
    <property type="entry name" value="SLR1661 PROTEIN"/>
    <property type="match status" value="1"/>
</dbReference>
<dbReference type="InterPro" id="IPR029052">
    <property type="entry name" value="Metallo-depent_PP-like"/>
</dbReference>